<dbReference type="NCBIfam" id="NF037970">
    <property type="entry name" value="vanZ_1"/>
    <property type="match status" value="1"/>
</dbReference>
<evidence type="ECO:0000259" key="2">
    <source>
        <dbReference type="Pfam" id="PF04608"/>
    </source>
</evidence>
<evidence type="ECO:0000256" key="1">
    <source>
        <dbReference type="SAM" id="Phobius"/>
    </source>
</evidence>
<accession>A0A7V0LUR7</accession>
<protein>
    <submittedName>
        <fullName evidence="3">Phosphatidylglycerophosphatase A</fullName>
    </submittedName>
</protein>
<dbReference type="Proteomes" id="UP000886381">
    <property type="component" value="Unassembled WGS sequence"/>
</dbReference>
<dbReference type="GO" id="GO:0006629">
    <property type="term" value="P:lipid metabolic process"/>
    <property type="evidence" value="ECO:0007669"/>
    <property type="project" value="InterPro"/>
</dbReference>
<name>A0A7V0LUR7_UNCW3</name>
<feature type="transmembrane region" description="Helical" evidence="1">
    <location>
        <begin position="6"/>
        <end position="25"/>
    </location>
</feature>
<feature type="transmembrane region" description="Helical" evidence="1">
    <location>
        <begin position="37"/>
        <end position="55"/>
    </location>
</feature>
<dbReference type="InterPro" id="IPR026037">
    <property type="entry name" value="PgpA"/>
</dbReference>
<feature type="transmembrane region" description="Helical" evidence="1">
    <location>
        <begin position="190"/>
        <end position="213"/>
    </location>
</feature>
<dbReference type="SUPFAM" id="SSF101307">
    <property type="entry name" value="YutG-like"/>
    <property type="match status" value="1"/>
</dbReference>
<dbReference type="EMBL" id="DRDR01000153">
    <property type="protein sequence ID" value="HDL60512.1"/>
    <property type="molecule type" value="Genomic_DNA"/>
</dbReference>
<feature type="transmembrane region" description="Helical" evidence="1">
    <location>
        <begin position="120"/>
        <end position="143"/>
    </location>
</feature>
<feature type="transmembrane region" description="Helical" evidence="1">
    <location>
        <begin position="61"/>
        <end position="79"/>
    </location>
</feature>
<feature type="transmembrane region" description="Helical" evidence="1">
    <location>
        <begin position="234"/>
        <end position="255"/>
    </location>
</feature>
<reference evidence="3" key="1">
    <citation type="journal article" date="2020" name="mSystems">
        <title>Genome- and Community-Level Interaction Insights into Carbon Utilization and Element Cycling Functions of Hydrothermarchaeota in Hydrothermal Sediment.</title>
        <authorList>
            <person name="Zhou Z."/>
            <person name="Liu Y."/>
            <person name="Xu W."/>
            <person name="Pan J."/>
            <person name="Luo Z.H."/>
            <person name="Li M."/>
        </authorList>
    </citation>
    <scope>NUCLEOTIDE SEQUENCE [LARGE SCALE GENOMIC DNA]</scope>
    <source>
        <strain evidence="3">HyVt-28</strain>
    </source>
</reference>
<keyword evidence="1" id="KW-1133">Transmembrane helix</keyword>
<dbReference type="AlphaFoldDB" id="A0A7V0LUR7"/>
<organism evidence="3">
    <name type="scientific">candidate division WOR-3 bacterium</name>
    <dbReference type="NCBI Taxonomy" id="2052148"/>
    <lineage>
        <taxon>Bacteria</taxon>
        <taxon>Bacteria division WOR-3</taxon>
    </lineage>
</organism>
<keyword evidence="1" id="KW-0472">Membrane</keyword>
<gene>
    <name evidence="3" type="ORF">ENH14_03545</name>
</gene>
<proteinExistence type="predicted"/>
<keyword evidence="1" id="KW-0812">Transmembrane</keyword>
<dbReference type="GO" id="GO:0008962">
    <property type="term" value="F:phosphatidylglycerophosphatase activity"/>
    <property type="evidence" value="ECO:0007669"/>
    <property type="project" value="InterPro"/>
</dbReference>
<dbReference type="CDD" id="cd06971">
    <property type="entry name" value="PgpA"/>
    <property type="match status" value="1"/>
</dbReference>
<evidence type="ECO:0000313" key="3">
    <source>
        <dbReference type="EMBL" id="HDL60512.1"/>
    </source>
</evidence>
<dbReference type="Pfam" id="PF04608">
    <property type="entry name" value="PgpA"/>
    <property type="match status" value="1"/>
</dbReference>
<feature type="transmembrane region" description="Helical" evidence="1">
    <location>
        <begin position="150"/>
        <end position="170"/>
    </location>
</feature>
<sequence length="261" mass="29326">MVRKELQYRLSLILYIGAIFILGFIPEVKVLPIHFDLSFLFHGVGFFYLYLMLYNTTRSKLKALILSLLFGVLLEAAQTQFPERQADITDIFYDLVGILVAFIIGGRGKELVFKLTGTFMGIGYIPVGPGTISSLIFVILYYLASGFGTINLLEISLVLIPLGIYISGYLEELWGEDPRKIVIDEVCGMAIALLFLKRSLLLFVLAFILFRFFDIYKPCFIKIFEKPKGGMGIMLDDVAAGLFSLAIIQILLFLLHTVPPV</sequence>
<feature type="transmembrane region" description="Helical" evidence="1">
    <location>
        <begin position="91"/>
        <end position="108"/>
    </location>
</feature>
<comment type="caution">
    <text evidence="3">The sequence shown here is derived from an EMBL/GenBank/DDBJ whole genome shotgun (WGS) entry which is preliminary data.</text>
</comment>
<dbReference type="PANTHER" id="PTHR36305">
    <property type="entry name" value="PHOSPHATIDYLGLYCEROPHOSPHATASE A"/>
    <property type="match status" value="1"/>
</dbReference>
<feature type="domain" description="YutG/PgpA" evidence="2">
    <location>
        <begin position="117"/>
        <end position="251"/>
    </location>
</feature>
<dbReference type="InterPro" id="IPR007686">
    <property type="entry name" value="YutG/PgpA"/>
</dbReference>
<dbReference type="InterPro" id="IPR036681">
    <property type="entry name" value="PgpA-like_sf"/>
</dbReference>
<dbReference type="PANTHER" id="PTHR36305:SF1">
    <property type="entry name" value="PHOSPHATIDYLGLYCEROPHOSPHATASE A"/>
    <property type="match status" value="1"/>
</dbReference>